<keyword evidence="2" id="KW-0689">Ribosomal protein</keyword>
<keyword evidence="7" id="KW-1185">Reference proteome</keyword>
<gene>
    <name evidence="6" type="ORF">AAHA92_32483</name>
</gene>
<keyword evidence="3" id="KW-0687">Ribonucleoprotein</keyword>
<sequence length="221" mass="25352">MAFRSREMMKKLVKKIGGEQNLAPGVKDQLKKWVPDRKIVMGRANRGLFAGRHIQFGNRVSEDGGNKTKRCWKPNVQEKRLFSYILDRQIRVKVTTHALRCIDKAGGIDEYLLKTPHHKMDTEMGLFWKVKIEKMYQDLGGKQVVFFAPEDEANFEEKFNELRLEQKAGRRDARRKMYGSASKQEPTKDGTDVVEASEPATSRNEDGSSHTDFHEPLVANA</sequence>
<evidence type="ECO:0000256" key="2">
    <source>
        <dbReference type="ARBA" id="ARBA00022980"/>
    </source>
</evidence>
<comment type="similarity">
    <text evidence="1">Belongs to the bacterial ribosomal protein bL28 family.</text>
</comment>
<evidence type="ECO:0000256" key="3">
    <source>
        <dbReference type="ARBA" id="ARBA00023274"/>
    </source>
</evidence>
<organism evidence="6 7">
    <name type="scientific">Salvia divinorum</name>
    <name type="common">Maria pastora</name>
    <name type="synonym">Diviner's sage</name>
    <dbReference type="NCBI Taxonomy" id="28513"/>
    <lineage>
        <taxon>Eukaryota</taxon>
        <taxon>Viridiplantae</taxon>
        <taxon>Streptophyta</taxon>
        <taxon>Embryophyta</taxon>
        <taxon>Tracheophyta</taxon>
        <taxon>Spermatophyta</taxon>
        <taxon>Magnoliopsida</taxon>
        <taxon>eudicotyledons</taxon>
        <taxon>Gunneridae</taxon>
        <taxon>Pentapetalae</taxon>
        <taxon>asterids</taxon>
        <taxon>lamiids</taxon>
        <taxon>Lamiales</taxon>
        <taxon>Lamiaceae</taxon>
        <taxon>Nepetoideae</taxon>
        <taxon>Mentheae</taxon>
        <taxon>Salviinae</taxon>
        <taxon>Salvia</taxon>
        <taxon>Salvia subgen. Calosphace</taxon>
    </lineage>
</organism>
<dbReference type="HAMAP" id="MF_00373">
    <property type="entry name" value="Ribosomal_bL28"/>
    <property type="match status" value="1"/>
</dbReference>
<reference evidence="6 7" key="1">
    <citation type="submission" date="2024-06" db="EMBL/GenBank/DDBJ databases">
        <title>A chromosome level genome sequence of Diviner's sage (Salvia divinorum).</title>
        <authorList>
            <person name="Ford S.A."/>
            <person name="Ro D.-K."/>
            <person name="Ness R.W."/>
            <person name="Phillips M.A."/>
        </authorList>
    </citation>
    <scope>NUCLEOTIDE SEQUENCE [LARGE SCALE GENOMIC DNA]</scope>
    <source>
        <strain evidence="6">SAF-2024a</strain>
        <tissue evidence="6">Leaf</tissue>
    </source>
</reference>
<dbReference type="InterPro" id="IPR037147">
    <property type="entry name" value="Ribosomal_bL28_sf"/>
</dbReference>
<evidence type="ECO:0000313" key="7">
    <source>
        <dbReference type="Proteomes" id="UP001567538"/>
    </source>
</evidence>
<dbReference type="InterPro" id="IPR034704">
    <property type="entry name" value="Ribosomal_bL28/bL31-like_sf"/>
</dbReference>
<proteinExistence type="inferred from homology"/>
<dbReference type="AlphaFoldDB" id="A0ABD1FKW5"/>
<dbReference type="Proteomes" id="UP001567538">
    <property type="component" value="Unassembled WGS sequence"/>
</dbReference>
<dbReference type="Pfam" id="PF00830">
    <property type="entry name" value="Ribosomal_L28"/>
    <property type="match status" value="1"/>
</dbReference>
<evidence type="ECO:0000256" key="5">
    <source>
        <dbReference type="SAM" id="MobiDB-lite"/>
    </source>
</evidence>
<dbReference type="FunFam" id="2.30.170.40:FF:000003">
    <property type="entry name" value="54S ribosomal protein L24"/>
    <property type="match status" value="1"/>
</dbReference>
<evidence type="ECO:0000256" key="4">
    <source>
        <dbReference type="ARBA" id="ARBA00035269"/>
    </source>
</evidence>
<protein>
    <recommendedName>
        <fullName evidence="4">Large ribosomal subunit protein bL28m</fullName>
    </recommendedName>
</protein>
<accession>A0ABD1FKW5</accession>
<evidence type="ECO:0000313" key="6">
    <source>
        <dbReference type="EMBL" id="KAL1532477.1"/>
    </source>
</evidence>
<dbReference type="Gene3D" id="2.30.170.40">
    <property type="entry name" value="Ribosomal protein L28/L24"/>
    <property type="match status" value="1"/>
</dbReference>
<dbReference type="InterPro" id="IPR026569">
    <property type="entry name" value="Ribosomal_bL28"/>
</dbReference>
<dbReference type="SUPFAM" id="SSF143800">
    <property type="entry name" value="L28p-like"/>
    <property type="match status" value="1"/>
</dbReference>
<dbReference type="PANTHER" id="PTHR13528:SF2">
    <property type="entry name" value="LARGE RIBOSOMAL SUBUNIT PROTEIN BL28M"/>
    <property type="match status" value="1"/>
</dbReference>
<dbReference type="EMBL" id="JBEAFC010000014">
    <property type="protein sequence ID" value="KAL1532477.1"/>
    <property type="molecule type" value="Genomic_DNA"/>
</dbReference>
<dbReference type="GO" id="GO:0005840">
    <property type="term" value="C:ribosome"/>
    <property type="evidence" value="ECO:0007669"/>
    <property type="project" value="UniProtKB-KW"/>
</dbReference>
<name>A0ABD1FKW5_SALDI</name>
<comment type="caution">
    <text evidence="6">The sequence shown here is derived from an EMBL/GenBank/DDBJ whole genome shotgun (WGS) entry which is preliminary data.</text>
</comment>
<feature type="region of interest" description="Disordered" evidence="5">
    <location>
        <begin position="170"/>
        <end position="221"/>
    </location>
</feature>
<dbReference type="GO" id="GO:1990904">
    <property type="term" value="C:ribonucleoprotein complex"/>
    <property type="evidence" value="ECO:0007669"/>
    <property type="project" value="UniProtKB-KW"/>
</dbReference>
<dbReference type="PANTHER" id="PTHR13528">
    <property type="entry name" value="39S RIBOSOMAL PROTEIN L28, MITOCHONDRIAL"/>
    <property type="match status" value="1"/>
</dbReference>
<feature type="compositionally biased region" description="Basic and acidic residues" evidence="5">
    <location>
        <begin position="203"/>
        <end position="215"/>
    </location>
</feature>
<evidence type="ECO:0000256" key="1">
    <source>
        <dbReference type="ARBA" id="ARBA00008760"/>
    </source>
</evidence>